<dbReference type="EMBL" id="JAAKZH010000001">
    <property type="protein sequence ID" value="NGO63119.1"/>
    <property type="molecule type" value="Genomic_DNA"/>
</dbReference>
<gene>
    <name evidence="1" type="ORF">G6N76_05490</name>
    <name evidence="2" type="ORF">G6N76_22145</name>
</gene>
<reference evidence="1 3" key="1">
    <citation type="submission" date="2020-02" db="EMBL/GenBank/DDBJ databases">
        <title>Genome sequence of the type strain CCBAU10050 of Rhizobium daejeonense.</title>
        <authorList>
            <person name="Gao J."/>
            <person name="Sun J."/>
        </authorList>
    </citation>
    <scope>NUCLEOTIDE SEQUENCE [LARGE SCALE GENOMIC DNA]</scope>
    <source>
        <strain evidence="1 3">CCBAU10050</strain>
    </source>
</reference>
<evidence type="ECO:0000313" key="3">
    <source>
        <dbReference type="Proteomes" id="UP000477849"/>
    </source>
</evidence>
<evidence type="ECO:0000313" key="2">
    <source>
        <dbReference type="EMBL" id="NGO66369.1"/>
    </source>
</evidence>
<dbReference type="EMBL" id="JAAKZH010000011">
    <property type="protein sequence ID" value="NGO66369.1"/>
    <property type="molecule type" value="Genomic_DNA"/>
</dbReference>
<feature type="non-terminal residue" evidence="1">
    <location>
        <position position="1"/>
    </location>
</feature>
<evidence type="ECO:0000313" key="1">
    <source>
        <dbReference type="EMBL" id="NGO63119.1"/>
    </source>
</evidence>
<keyword evidence="3" id="KW-1185">Reference proteome</keyword>
<sequence length="54" mass="6182">GARGRTDVPKIVDWYMEGKIQIDPMITHTMPLEDINHGFELMHKGESIRGVVVY</sequence>
<dbReference type="InterPro" id="IPR011032">
    <property type="entry name" value="GroES-like_sf"/>
</dbReference>
<organism evidence="1 3">
    <name type="scientific">Rhizobium daejeonense</name>
    <dbReference type="NCBI Taxonomy" id="240521"/>
    <lineage>
        <taxon>Bacteria</taxon>
        <taxon>Pseudomonadati</taxon>
        <taxon>Pseudomonadota</taxon>
        <taxon>Alphaproteobacteria</taxon>
        <taxon>Hyphomicrobiales</taxon>
        <taxon>Rhizobiaceae</taxon>
        <taxon>Rhizobium/Agrobacterium group</taxon>
        <taxon>Rhizobium</taxon>
    </lineage>
</organism>
<accession>A0A6M1RVH3</accession>
<dbReference type="SUPFAM" id="SSF50129">
    <property type="entry name" value="GroES-like"/>
    <property type="match status" value="1"/>
</dbReference>
<dbReference type="Gene3D" id="3.90.180.10">
    <property type="entry name" value="Medium-chain alcohol dehydrogenases, catalytic domain"/>
    <property type="match status" value="1"/>
</dbReference>
<dbReference type="Proteomes" id="UP000477849">
    <property type="component" value="Unassembled WGS sequence"/>
</dbReference>
<dbReference type="AlphaFoldDB" id="A0A6M1RVH3"/>
<name>A0A6M1RVH3_9HYPH</name>
<proteinExistence type="predicted"/>
<protein>
    <submittedName>
        <fullName evidence="1">S-(Hydroxymethyl)glutathione dehydrogenase</fullName>
    </submittedName>
</protein>
<comment type="caution">
    <text evidence="1">The sequence shown here is derived from an EMBL/GenBank/DDBJ whole genome shotgun (WGS) entry which is preliminary data.</text>
</comment>